<proteinExistence type="predicted"/>
<organism evidence="1 2">
    <name type="scientific">Protea cynaroides</name>
    <dbReference type="NCBI Taxonomy" id="273540"/>
    <lineage>
        <taxon>Eukaryota</taxon>
        <taxon>Viridiplantae</taxon>
        <taxon>Streptophyta</taxon>
        <taxon>Embryophyta</taxon>
        <taxon>Tracheophyta</taxon>
        <taxon>Spermatophyta</taxon>
        <taxon>Magnoliopsida</taxon>
        <taxon>Proteales</taxon>
        <taxon>Proteaceae</taxon>
        <taxon>Protea</taxon>
    </lineage>
</organism>
<dbReference type="EMBL" id="JAMYWD010000011">
    <property type="protein sequence ID" value="KAJ4954355.1"/>
    <property type="molecule type" value="Genomic_DNA"/>
</dbReference>
<dbReference type="AlphaFoldDB" id="A0A9Q0GXL7"/>
<sequence length="133" mass="14646">MDSPKRKRGVAVLVAVANGEEEGEGSGGDLLLLHNEARETSKPISGNFFTEIVTVFRFSLNQSGGEIDTDLLEKPTSVGTVTVDHEDGSFDGEIQGQELVMLNDFQMITMLEEFNLSSLFGEKDEFSSRRRSQ</sequence>
<name>A0A9Q0GXL7_9MAGN</name>
<comment type="caution">
    <text evidence="1">The sequence shown here is derived from an EMBL/GenBank/DDBJ whole genome shotgun (WGS) entry which is preliminary data.</text>
</comment>
<accession>A0A9Q0GXL7</accession>
<protein>
    <submittedName>
        <fullName evidence="1">Uncharacterized protein</fullName>
    </submittedName>
</protein>
<evidence type="ECO:0000313" key="1">
    <source>
        <dbReference type="EMBL" id="KAJ4954355.1"/>
    </source>
</evidence>
<gene>
    <name evidence="1" type="ORF">NE237_011138</name>
</gene>
<reference evidence="1" key="1">
    <citation type="journal article" date="2023" name="Plant J.">
        <title>The genome of the king protea, Protea cynaroides.</title>
        <authorList>
            <person name="Chang J."/>
            <person name="Duong T.A."/>
            <person name="Schoeman C."/>
            <person name="Ma X."/>
            <person name="Roodt D."/>
            <person name="Barker N."/>
            <person name="Li Z."/>
            <person name="Van de Peer Y."/>
            <person name="Mizrachi E."/>
        </authorList>
    </citation>
    <scope>NUCLEOTIDE SEQUENCE</scope>
    <source>
        <tissue evidence="1">Young leaves</tissue>
    </source>
</reference>
<evidence type="ECO:0000313" key="2">
    <source>
        <dbReference type="Proteomes" id="UP001141806"/>
    </source>
</evidence>
<keyword evidence="2" id="KW-1185">Reference proteome</keyword>
<dbReference type="Proteomes" id="UP001141806">
    <property type="component" value="Unassembled WGS sequence"/>
</dbReference>